<dbReference type="EMBL" id="VCMV01000013">
    <property type="protein sequence ID" value="KAB0267336.1"/>
    <property type="molecule type" value="Genomic_DNA"/>
</dbReference>
<evidence type="ECO:0000256" key="2">
    <source>
        <dbReference type="ARBA" id="ARBA00035293"/>
    </source>
</evidence>
<dbReference type="FunFam" id="3.30.420.140:FF:000001">
    <property type="entry name" value="RNA-binding transcriptional accessory protein"/>
    <property type="match status" value="1"/>
</dbReference>
<dbReference type="InterPro" id="IPR055179">
    <property type="entry name" value="Tex-like_central_region"/>
</dbReference>
<dbReference type="InterPro" id="IPR032639">
    <property type="entry name" value="Tex_YqgF"/>
</dbReference>
<protein>
    <recommendedName>
        <fullName evidence="2">Small ribosomal subunit protein bS1</fullName>
    </recommendedName>
    <alternativeName>
        <fullName evidence="3">30S ribosomal protein S1</fullName>
    </alternativeName>
</protein>
<dbReference type="GO" id="GO:0005737">
    <property type="term" value="C:cytoplasm"/>
    <property type="evidence" value="ECO:0007669"/>
    <property type="project" value="UniProtKB-ARBA"/>
</dbReference>
<dbReference type="SUPFAM" id="SSF158832">
    <property type="entry name" value="Tex N-terminal region-like"/>
    <property type="match status" value="1"/>
</dbReference>
<dbReference type="FunFam" id="1.10.10.650:FF:000001">
    <property type="entry name" value="S1 RNA-binding domain 1"/>
    <property type="match status" value="1"/>
</dbReference>
<feature type="domain" description="S1 motif" evidence="5">
    <location>
        <begin position="652"/>
        <end position="721"/>
    </location>
</feature>
<dbReference type="InterPro" id="IPR012340">
    <property type="entry name" value="NA-bd_OB-fold"/>
</dbReference>
<dbReference type="OrthoDB" id="9804714at2"/>
<dbReference type="Pfam" id="PF12836">
    <property type="entry name" value="HHH_3"/>
    <property type="match status" value="1"/>
</dbReference>
<gene>
    <name evidence="6" type="ORF">FEZ63_08450</name>
</gene>
<dbReference type="CDD" id="cd05685">
    <property type="entry name" value="S1_Tex"/>
    <property type="match status" value="1"/>
</dbReference>
<dbReference type="InterPro" id="IPR010994">
    <property type="entry name" value="RuvA_2-like"/>
</dbReference>
<dbReference type="FunFam" id="2.40.50.140:FF:000051">
    <property type="entry name" value="RNA-binding transcriptional accessory protein"/>
    <property type="match status" value="1"/>
</dbReference>
<dbReference type="GO" id="GO:0006139">
    <property type="term" value="P:nucleobase-containing compound metabolic process"/>
    <property type="evidence" value="ECO:0007669"/>
    <property type="project" value="InterPro"/>
</dbReference>
<sequence>MMQSIGQRIAAELNAQEWQVKAAIDLLDAGSTVPFIARYRKEVTGTLDDTQLRALDERLRYLRELEDRRKTILDSVREQGKLTDELLVQLSAADTKARLEDLYLPFKPKRRTKAQIAREAGLEPLADLLLTEPSQDPKTSAQAFVAAEKDVATVEAALEGARAILVERFAEHAELLGALREIYWQRGRLTSTVRDGKTTDGAKFSDYFDFAEPLPKLPSHRILALFRGEKEEILDLRMDEDKDSAEPGYASSYEGRIATTFGIADKGRPGDRWLLDAVRWAWRTKLRFSIELDMKMRLWQLAEEEGVKVFAGNLRDLLLAAPAGARPTLGLDPGFRTGVKVAVVDATGKVVATDTIYPHEPKRQWDQSLATLARLSREHNVELVAIGNGTASRETDKLAAELVTKNPDLPLTKIMVSEAGASVYSASAYASQELPDLDVSIRGAVSIARRLQDPLAELVKIDPKSIGVGQYQHDLAEHKLSRSLDAVVEDCVNAVGVDLNTASAPLLARVSGLGEWVAQNIVSHRDANGPFRTRKALSGVMGLGPKSFEQAAGFLRIPGGDDPLDASGVHPEAYPVVRRIIEATKSDIKVLIGNGPVLKTLKPERFTDETFGVPTVKDILAELEKPGRDPRPEFKTATFMDGVEKISDLKPGMMLEGVVTNVAAFGAFVDIGVHQDGLVHISALADIFVKDPRSIVKPGDVVRVKVLEIDPARKRIALTMRMSDPVEKKPAGPRPDERASFQRYADKKPAVAKETSGGGALADALRRAGLSDKRR</sequence>
<evidence type="ECO:0000313" key="6">
    <source>
        <dbReference type="EMBL" id="KAB0267336.1"/>
    </source>
</evidence>
<dbReference type="SUPFAM" id="SSF47781">
    <property type="entry name" value="RuvA domain 2-like"/>
    <property type="match status" value="2"/>
</dbReference>
<dbReference type="InterPro" id="IPR050437">
    <property type="entry name" value="Ribos_protein_bS1-like"/>
</dbReference>
<dbReference type="PANTHER" id="PTHR10724">
    <property type="entry name" value="30S RIBOSOMAL PROTEIN S1"/>
    <property type="match status" value="1"/>
</dbReference>
<dbReference type="SUPFAM" id="SSF53098">
    <property type="entry name" value="Ribonuclease H-like"/>
    <property type="match status" value="1"/>
</dbReference>
<accession>A0A5N3PC44</accession>
<dbReference type="Gene3D" id="3.30.420.140">
    <property type="entry name" value="YqgF/RNase H-like domain"/>
    <property type="match status" value="1"/>
</dbReference>
<organism evidence="6 7">
    <name type="scientific">Microvirga brassicacearum</name>
    <dbReference type="NCBI Taxonomy" id="2580413"/>
    <lineage>
        <taxon>Bacteria</taxon>
        <taxon>Pseudomonadati</taxon>
        <taxon>Pseudomonadota</taxon>
        <taxon>Alphaproteobacteria</taxon>
        <taxon>Hyphomicrobiales</taxon>
        <taxon>Methylobacteriaceae</taxon>
        <taxon>Microvirga</taxon>
    </lineage>
</organism>
<proteinExistence type="predicted"/>
<comment type="function">
    <text evidence="1">Binds mRNA; thus facilitating recognition of the initiation point. It is needed to translate mRNA with a short Shine-Dalgarno (SD) purine-rich sequence.</text>
</comment>
<dbReference type="Proteomes" id="UP000325684">
    <property type="component" value="Unassembled WGS sequence"/>
</dbReference>
<evidence type="ECO:0000313" key="7">
    <source>
        <dbReference type="Proteomes" id="UP000325684"/>
    </source>
</evidence>
<dbReference type="FunFam" id="1.10.150.310:FF:000001">
    <property type="entry name" value="RNA-binding transcriptional accessory protein"/>
    <property type="match status" value="1"/>
</dbReference>
<dbReference type="Gene3D" id="1.10.10.650">
    <property type="entry name" value="RuvA domain 2-like"/>
    <property type="match status" value="1"/>
</dbReference>
<dbReference type="SMART" id="SM00316">
    <property type="entry name" value="S1"/>
    <property type="match status" value="1"/>
</dbReference>
<dbReference type="PROSITE" id="PS50126">
    <property type="entry name" value="S1"/>
    <property type="match status" value="1"/>
</dbReference>
<feature type="region of interest" description="Disordered" evidence="4">
    <location>
        <begin position="723"/>
        <end position="775"/>
    </location>
</feature>
<dbReference type="Pfam" id="PF22706">
    <property type="entry name" value="Tex_central_region"/>
    <property type="match status" value="1"/>
</dbReference>
<dbReference type="InterPro" id="IPR037027">
    <property type="entry name" value="YqgF/RNaseH-like_dom_sf"/>
</dbReference>
<feature type="compositionally biased region" description="Basic and acidic residues" evidence="4">
    <location>
        <begin position="764"/>
        <end position="775"/>
    </location>
</feature>
<evidence type="ECO:0000256" key="1">
    <source>
        <dbReference type="ARBA" id="ARBA00025604"/>
    </source>
</evidence>
<dbReference type="SMART" id="SM00732">
    <property type="entry name" value="YqgFc"/>
    <property type="match status" value="1"/>
</dbReference>
<name>A0A5N3PC44_9HYPH</name>
<evidence type="ECO:0000256" key="3">
    <source>
        <dbReference type="ARBA" id="ARBA00035517"/>
    </source>
</evidence>
<dbReference type="GO" id="GO:0003735">
    <property type="term" value="F:structural constituent of ribosome"/>
    <property type="evidence" value="ECO:0007669"/>
    <property type="project" value="TreeGrafter"/>
</dbReference>
<dbReference type="InterPro" id="IPR006641">
    <property type="entry name" value="YqgF/RNaseH-like_dom"/>
</dbReference>
<dbReference type="Pfam" id="PF17674">
    <property type="entry name" value="HHH_9"/>
    <property type="match status" value="1"/>
</dbReference>
<dbReference type="InterPro" id="IPR023323">
    <property type="entry name" value="Tex-like_dom_sf"/>
</dbReference>
<dbReference type="GO" id="GO:0003729">
    <property type="term" value="F:mRNA binding"/>
    <property type="evidence" value="ECO:0007669"/>
    <property type="project" value="TreeGrafter"/>
</dbReference>
<comment type="caution">
    <text evidence="6">The sequence shown here is derived from an EMBL/GenBank/DDBJ whole genome shotgun (WGS) entry which is preliminary data.</text>
</comment>
<dbReference type="SUPFAM" id="SSF50249">
    <property type="entry name" value="Nucleic acid-binding proteins"/>
    <property type="match status" value="1"/>
</dbReference>
<dbReference type="PANTHER" id="PTHR10724:SF10">
    <property type="entry name" value="S1 RNA-BINDING DOMAIN-CONTAINING PROTEIN 1"/>
    <property type="match status" value="1"/>
</dbReference>
<dbReference type="InterPro" id="IPR041692">
    <property type="entry name" value="HHH_9"/>
</dbReference>
<evidence type="ECO:0000259" key="5">
    <source>
        <dbReference type="PROSITE" id="PS50126"/>
    </source>
</evidence>
<feature type="compositionally biased region" description="Basic and acidic residues" evidence="4">
    <location>
        <begin position="724"/>
        <end position="751"/>
    </location>
</feature>
<dbReference type="AlphaFoldDB" id="A0A5N3PC44"/>
<dbReference type="Pfam" id="PF00575">
    <property type="entry name" value="S1"/>
    <property type="match status" value="1"/>
</dbReference>
<dbReference type="Gene3D" id="1.10.150.310">
    <property type="entry name" value="Tex RuvX-like domain-like"/>
    <property type="match status" value="1"/>
</dbReference>
<reference evidence="6 7" key="1">
    <citation type="journal article" date="2019" name="Microorganisms">
        <title>Genome Insights into the Novel Species Microvirga brassicacearum, a Rapeseed Endophyte with Biotechnological Potential.</title>
        <authorList>
            <person name="Jimenez-Gomez A."/>
            <person name="Saati-Santamaria Z."/>
            <person name="Igual J.M."/>
            <person name="Rivas R."/>
            <person name="Mateos P.F."/>
            <person name="Garcia-Fraile P."/>
        </authorList>
    </citation>
    <scope>NUCLEOTIDE SEQUENCE [LARGE SCALE GENOMIC DNA]</scope>
    <source>
        <strain evidence="6 7">CDVBN77</strain>
    </source>
</reference>
<dbReference type="Pfam" id="PF16921">
    <property type="entry name" value="Tex_YqgF"/>
    <property type="match status" value="1"/>
</dbReference>
<dbReference type="GO" id="GO:0006412">
    <property type="term" value="P:translation"/>
    <property type="evidence" value="ECO:0007669"/>
    <property type="project" value="TreeGrafter"/>
</dbReference>
<dbReference type="InterPro" id="IPR012337">
    <property type="entry name" value="RNaseH-like_sf"/>
</dbReference>
<dbReference type="InterPro" id="IPR018974">
    <property type="entry name" value="Tex-like_N"/>
</dbReference>
<dbReference type="Gene3D" id="1.10.3500.10">
    <property type="entry name" value="Tex N-terminal region-like"/>
    <property type="match status" value="1"/>
</dbReference>
<dbReference type="Pfam" id="PF09371">
    <property type="entry name" value="Tex_N"/>
    <property type="match status" value="1"/>
</dbReference>
<keyword evidence="7" id="KW-1185">Reference proteome</keyword>
<dbReference type="InterPro" id="IPR044146">
    <property type="entry name" value="S1_Tex"/>
</dbReference>
<dbReference type="Gene3D" id="2.40.50.140">
    <property type="entry name" value="Nucleic acid-binding proteins"/>
    <property type="match status" value="1"/>
</dbReference>
<evidence type="ECO:0000256" key="4">
    <source>
        <dbReference type="SAM" id="MobiDB-lite"/>
    </source>
</evidence>
<dbReference type="InterPro" id="IPR003029">
    <property type="entry name" value="S1_domain"/>
</dbReference>
<dbReference type="InterPro" id="IPR023319">
    <property type="entry name" value="Tex-like_HTH_dom_sf"/>
</dbReference>